<protein>
    <submittedName>
        <fullName evidence="1">Toluene monooxygenase system protein B</fullName>
    </submittedName>
</protein>
<evidence type="ECO:0000313" key="2">
    <source>
        <dbReference type="Proteomes" id="UP000509513"/>
    </source>
</evidence>
<dbReference type="InterPro" id="IPR036713">
    <property type="entry name" value="TmoB-like_sf"/>
</dbReference>
<sequence length="86" mass="9843">MALFPLSSLFEDDFVAQLVPVDTEDNMDEVAQKCAYHSVNRRVLPVEGKVMRVKRHSNGEVFPRNMKVQDANLLPTETIEVFYSND</sequence>
<dbReference type="GO" id="GO:0004497">
    <property type="term" value="F:monooxygenase activity"/>
    <property type="evidence" value="ECO:0007669"/>
    <property type="project" value="UniProtKB-KW"/>
</dbReference>
<name>A0A7L5JM28_9BACT</name>
<reference evidence="1 2" key="1">
    <citation type="submission" date="2020-05" db="EMBL/GenBank/DDBJ databases">
        <title>Complete genome sequencing of Campylobacter and Arcobacter type strains.</title>
        <authorList>
            <person name="Miller W.G."/>
            <person name="Yee E."/>
        </authorList>
    </citation>
    <scope>NUCLEOTIDE SEQUENCE [LARGE SCALE GENOMIC DNA]</scope>
    <source>
        <strain evidence="1 2">LMG 21996</strain>
    </source>
</reference>
<dbReference type="InterPro" id="IPR009355">
    <property type="entry name" value="Toluene_mOase_B"/>
</dbReference>
<dbReference type="CDD" id="cd17042">
    <property type="entry name" value="Ubl_TmoB"/>
    <property type="match status" value="1"/>
</dbReference>
<gene>
    <name evidence="1" type="primary">tmoB</name>
    <name evidence="1" type="ORF">ACBT_0272</name>
</gene>
<dbReference type="Proteomes" id="UP000509513">
    <property type="component" value="Chromosome"/>
</dbReference>
<dbReference type="SUPFAM" id="SSF110814">
    <property type="entry name" value="TmoB-like"/>
    <property type="match status" value="1"/>
</dbReference>
<dbReference type="AlphaFoldDB" id="A0A7L5JM28"/>
<dbReference type="Pfam" id="PF06234">
    <property type="entry name" value="TmoB"/>
    <property type="match status" value="1"/>
</dbReference>
<dbReference type="Gene3D" id="3.10.20.270">
    <property type="entry name" value="TmoB-like"/>
    <property type="match status" value="1"/>
</dbReference>
<dbReference type="RefSeq" id="WP_024774226.1">
    <property type="nucleotide sequence ID" value="NZ_CP054051.1"/>
</dbReference>
<organism evidence="1 2">
    <name type="scientific">Aliarcobacter cibarius</name>
    <dbReference type="NCBI Taxonomy" id="255507"/>
    <lineage>
        <taxon>Bacteria</taxon>
        <taxon>Pseudomonadati</taxon>
        <taxon>Campylobacterota</taxon>
        <taxon>Epsilonproteobacteria</taxon>
        <taxon>Campylobacterales</taxon>
        <taxon>Arcobacteraceae</taxon>
        <taxon>Aliarcobacter</taxon>
    </lineage>
</organism>
<dbReference type="EMBL" id="CP054051">
    <property type="protein sequence ID" value="QKJ26251.1"/>
    <property type="molecule type" value="Genomic_DNA"/>
</dbReference>
<accession>A0A7L5JM28</accession>
<keyword evidence="1" id="KW-0560">Oxidoreductase</keyword>
<evidence type="ECO:0000313" key="1">
    <source>
        <dbReference type="EMBL" id="QKJ26251.1"/>
    </source>
</evidence>
<keyword evidence="1" id="KW-0503">Monooxygenase</keyword>
<dbReference type="KEGG" id="acib:ACBT_0272"/>
<proteinExistence type="predicted"/>